<evidence type="ECO:0000256" key="2">
    <source>
        <dbReference type="SAM" id="Phobius"/>
    </source>
</evidence>
<gene>
    <name evidence="3" type="ORF">FOY51_03145</name>
</gene>
<keyword evidence="4" id="KW-1185">Reference proteome</keyword>
<evidence type="ECO:0000313" key="3">
    <source>
        <dbReference type="EMBL" id="KAA0025098.1"/>
    </source>
</evidence>
<reference evidence="3 4" key="1">
    <citation type="submission" date="2019-07" db="EMBL/GenBank/DDBJ databases">
        <title>Rhodococcus cavernicolus sp. nov., isolated from a cave.</title>
        <authorList>
            <person name="Lee S.D."/>
        </authorList>
    </citation>
    <scope>NUCLEOTIDE SEQUENCE [LARGE SCALE GENOMIC DNA]</scope>
    <source>
        <strain evidence="3 4">C1-24</strain>
    </source>
</reference>
<organism evidence="3 4">
    <name type="scientific">Antrihabitans cavernicola</name>
    <dbReference type="NCBI Taxonomy" id="2495913"/>
    <lineage>
        <taxon>Bacteria</taxon>
        <taxon>Bacillati</taxon>
        <taxon>Actinomycetota</taxon>
        <taxon>Actinomycetes</taxon>
        <taxon>Mycobacteriales</taxon>
        <taxon>Nocardiaceae</taxon>
        <taxon>Antrihabitans</taxon>
    </lineage>
</organism>
<accession>A0A5A7SG33</accession>
<keyword evidence="2" id="KW-0472">Membrane</keyword>
<sequence>MDRSAVADTPKTARPRARLVVAATVIAALAGGAVLFRQSRRKLPPPVADAPPTLGPTANGSSAPKHALVEPSTAPE</sequence>
<comment type="caution">
    <text evidence="3">The sequence shown here is derived from an EMBL/GenBank/DDBJ whole genome shotgun (WGS) entry which is preliminary data.</text>
</comment>
<keyword evidence="2" id="KW-0812">Transmembrane</keyword>
<evidence type="ECO:0000313" key="4">
    <source>
        <dbReference type="Proteomes" id="UP000322244"/>
    </source>
</evidence>
<keyword evidence="2" id="KW-1133">Transmembrane helix</keyword>
<dbReference type="AlphaFoldDB" id="A0A5A7SG33"/>
<feature type="region of interest" description="Disordered" evidence="1">
    <location>
        <begin position="43"/>
        <end position="76"/>
    </location>
</feature>
<proteinExistence type="predicted"/>
<feature type="transmembrane region" description="Helical" evidence="2">
    <location>
        <begin position="17"/>
        <end position="36"/>
    </location>
</feature>
<evidence type="ECO:0000256" key="1">
    <source>
        <dbReference type="SAM" id="MobiDB-lite"/>
    </source>
</evidence>
<name>A0A5A7SG33_9NOCA</name>
<protein>
    <submittedName>
        <fullName evidence="3">Uncharacterized protein</fullName>
    </submittedName>
</protein>
<dbReference type="Proteomes" id="UP000322244">
    <property type="component" value="Unassembled WGS sequence"/>
</dbReference>
<dbReference type="EMBL" id="VLNY01000001">
    <property type="protein sequence ID" value="KAA0025098.1"/>
    <property type="molecule type" value="Genomic_DNA"/>
</dbReference>